<reference evidence="7" key="1">
    <citation type="journal article" date="2014" name="Int. J. Syst. Evol. Microbiol.">
        <title>Complete genome sequence of Corynebacterium casei LMG S-19264T (=DSM 44701T), isolated from a smear-ripened cheese.</title>
        <authorList>
            <consortium name="US DOE Joint Genome Institute (JGI-PGF)"/>
            <person name="Walter F."/>
            <person name="Albersmeier A."/>
            <person name="Kalinowski J."/>
            <person name="Ruckert C."/>
        </authorList>
    </citation>
    <scope>NUCLEOTIDE SEQUENCE</scope>
    <source>
        <strain evidence="7">KCTC 12870</strain>
    </source>
</reference>
<evidence type="ECO:0000313" key="8">
    <source>
        <dbReference type="Proteomes" id="UP000642829"/>
    </source>
</evidence>
<dbReference type="SUPFAM" id="SSF52283">
    <property type="entry name" value="Formate/glycerate dehydrogenase catalytic domain-like"/>
    <property type="match status" value="1"/>
</dbReference>
<dbReference type="GO" id="GO:0016616">
    <property type="term" value="F:oxidoreductase activity, acting on the CH-OH group of donors, NAD or NADP as acceptor"/>
    <property type="evidence" value="ECO:0007669"/>
    <property type="project" value="InterPro"/>
</dbReference>
<dbReference type="InterPro" id="IPR050418">
    <property type="entry name" value="D-iso_2-hydroxyacid_DH_PdxB"/>
</dbReference>
<dbReference type="InterPro" id="IPR006140">
    <property type="entry name" value="D-isomer_DH_NAD-bd"/>
</dbReference>
<evidence type="ECO:0000259" key="5">
    <source>
        <dbReference type="Pfam" id="PF00389"/>
    </source>
</evidence>
<sequence length="334" mass="36815">MDAAPELHMISRMKIAILDAGTFNFDNLGPWEPLHQFGEVEIFERVPYEVDAIVNKCQGYDIVLTNKVPINAETIAQLPNLKMISVLATGHNIVDGSAARERNIPVCNAPNYSTQSVAQHTLALILELCNNVGLHSQSVHEGDWTRSEHFTYWKKPHIELTGATVGFIGWGEIGQRVGELVRALGANVLAYSRSRRNTPDWPNGFRWGDLGEVFAESDVLTLHCPQTSENLGFVNRERLISMKKTAFLVNTARGTLVDESALLDALQTGQIAGAALDVISKEPMTKDNPLLGAPNCYITPHVAWSSLPARRHLLEITFANIQAYLNGSPQNVVN</sequence>
<feature type="domain" description="D-isomer specific 2-hydroxyacid dehydrogenase NAD-binding" evidence="6">
    <location>
        <begin position="122"/>
        <end position="303"/>
    </location>
</feature>
<evidence type="ECO:0000256" key="3">
    <source>
        <dbReference type="ARBA" id="ARBA00023027"/>
    </source>
</evidence>
<organism evidence="7 8">
    <name type="scientific">Cerasicoccus arenae</name>
    <dbReference type="NCBI Taxonomy" id="424488"/>
    <lineage>
        <taxon>Bacteria</taxon>
        <taxon>Pseudomonadati</taxon>
        <taxon>Verrucomicrobiota</taxon>
        <taxon>Opitutia</taxon>
        <taxon>Puniceicoccales</taxon>
        <taxon>Cerasicoccaceae</taxon>
        <taxon>Cerasicoccus</taxon>
    </lineage>
</organism>
<dbReference type="GO" id="GO:0051287">
    <property type="term" value="F:NAD binding"/>
    <property type="evidence" value="ECO:0007669"/>
    <property type="project" value="InterPro"/>
</dbReference>
<evidence type="ECO:0000256" key="2">
    <source>
        <dbReference type="ARBA" id="ARBA00023002"/>
    </source>
</evidence>
<accession>A0A8J3DMH6</accession>
<evidence type="ECO:0000256" key="1">
    <source>
        <dbReference type="ARBA" id="ARBA00005854"/>
    </source>
</evidence>
<evidence type="ECO:0000259" key="6">
    <source>
        <dbReference type="Pfam" id="PF02826"/>
    </source>
</evidence>
<keyword evidence="2 4" id="KW-0560">Oxidoreductase</keyword>
<comment type="similarity">
    <text evidence="1 4">Belongs to the D-isomer specific 2-hydroxyacid dehydrogenase family.</text>
</comment>
<dbReference type="FunFam" id="3.40.50.720:FF:000203">
    <property type="entry name" value="D-3-phosphoglycerate dehydrogenase (SerA)"/>
    <property type="match status" value="1"/>
</dbReference>
<comment type="caution">
    <text evidence="7">The sequence shown here is derived from an EMBL/GenBank/DDBJ whole genome shotgun (WGS) entry which is preliminary data.</text>
</comment>
<dbReference type="Gene3D" id="3.40.50.720">
    <property type="entry name" value="NAD(P)-binding Rossmann-like Domain"/>
    <property type="match status" value="2"/>
</dbReference>
<dbReference type="InterPro" id="IPR006139">
    <property type="entry name" value="D-isomer_2_OHA_DH_cat_dom"/>
</dbReference>
<dbReference type="Proteomes" id="UP000642829">
    <property type="component" value="Unassembled WGS sequence"/>
</dbReference>
<dbReference type="Pfam" id="PF02826">
    <property type="entry name" value="2-Hacid_dh_C"/>
    <property type="match status" value="1"/>
</dbReference>
<reference evidence="7" key="2">
    <citation type="submission" date="2020-09" db="EMBL/GenBank/DDBJ databases">
        <authorList>
            <person name="Sun Q."/>
            <person name="Kim S."/>
        </authorList>
    </citation>
    <scope>NUCLEOTIDE SEQUENCE</scope>
    <source>
        <strain evidence="7">KCTC 12870</strain>
    </source>
</reference>
<dbReference type="InterPro" id="IPR036291">
    <property type="entry name" value="NAD(P)-bd_dom_sf"/>
</dbReference>
<dbReference type="EMBL" id="BMXG01000026">
    <property type="protein sequence ID" value="GHC11630.1"/>
    <property type="molecule type" value="Genomic_DNA"/>
</dbReference>
<feature type="domain" description="D-isomer specific 2-hydroxyacid dehydrogenase catalytic" evidence="5">
    <location>
        <begin position="32"/>
        <end position="334"/>
    </location>
</feature>
<dbReference type="CDD" id="cd12162">
    <property type="entry name" value="2-Hacid_dh_4"/>
    <property type="match status" value="1"/>
</dbReference>
<gene>
    <name evidence="7" type="primary">hprA</name>
    <name evidence="7" type="ORF">GCM10007047_31140</name>
</gene>
<dbReference type="InterPro" id="IPR029753">
    <property type="entry name" value="D-isomer_DH_CS"/>
</dbReference>
<dbReference type="SUPFAM" id="SSF51735">
    <property type="entry name" value="NAD(P)-binding Rossmann-fold domains"/>
    <property type="match status" value="1"/>
</dbReference>
<evidence type="ECO:0000256" key="4">
    <source>
        <dbReference type="RuleBase" id="RU003719"/>
    </source>
</evidence>
<proteinExistence type="inferred from homology"/>
<dbReference type="PROSITE" id="PS00671">
    <property type="entry name" value="D_2_HYDROXYACID_DH_3"/>
    <property type="match status" value="1"/>
</dbReference>
<dbReference type="AlphaFoldDB" id="A0A8J3DMH6"/>
<keyword evidence="3" id="KW-0520">NAD</keyword>
<protein>
    <submittedName>
        <fullName evidence="7">Hydroxypyruvate reductase</fullName>
    </submittedName>
</protein>
<dbReference type="PROSITE" id="PS00670">
    <property type="entry name" value="D_2_HYDROXYACID_DH_2"/>
    <property type="match status" value="1"/>
</dbReference>
<evidence type="ECO:0000313" key="7">
    <source>
        <dbReference type="EMBL" id="GHC11630.1"/>
    </source>
</evidence>
<dbReference type="PANTHER" id="PTHR43761">
    <property type="entry name" value="D-ISOMER SPECIFIC 2-HYDROXYACID DEHYDROGENASE FAMILY PROTEIN (AFU_ORTHOLOGUE AFUA_1G13630)"/>
    <property type="match status" value="1"/>
</dbReference>
<name>A0A8J3DMH6_9BACT</name>
<dbReference type="PANTHER" id="PTHR43761:SF1">
    <property type="entry name" value="D-ISOMER SPECIFIC 2-HYDROXYACID DEHYDROGENASE CATALYTIC DOMAIN-CONTAINING PROTEIN-RELATED"/>
    <property type="match status" value="1"/>
</dbReference>
<keyword evidence="8" id="KW-1185">Reference proteome</keyword>
<dbReference type="Pfam" id="PF00389">
    <property type="entry name" value="2-Hacid_dh"/>
    <property type="match status" value="1"/>
</dbReference>